<feature type="signal peptide" evidence="1">
    <location>
        <begin position="1"/>
        <end position="19"/>
    </location>
</feature>
<accession>A0ABS6XRT5</accession>
<gene>
    <name evidence="2" type="ORF">KZH69_02695</name>
</gene>
<dbReference type="EMBL" id="JAHWYN010000002">
    <property type="protein sequence ID" value="MBW4359385.1"/>
    <property type="molecule type" value="Genomic_DNA"/>
</dbReference>
<organism evidence="2 3">
    <name type="scientific">Flavobacterium taihuense</name>
    <dbReference type="NCBI Taxonomy" id="2857508"/>
    <lineage>
        <taxon>Bacteria</taxon>
        <taxon>Pseudomonadati</taxon>
        <taxon>Bacteroidota</taxon>
        <taxon>Flavobacteriia</taxon>
        <taxon>Flavobacteriales</taxon>
        <taxon>Flavobacteriaceae</taxon>
        <taxon>Flavobacterium</taxon>
    </lineage>
</organism>
<evidence type="ECO:0000256" key="1">
    <source>
        <dbReference type="SAM" id="SignalP"/>
    </source>
</evidence>
<dbReference type="PROSITE" id="PS51257">
    <property type="entry name" value="PROKAR_LIPOPROTEIN"/>
    <property type="match status" value="1"/>
</dbReference>
<evidence type="ECO:0000313" key="2">
    <source>
        <dbReference type="EMBL" id="MBW4359385.1"/>
    </source>
</evidence>
<evidence type="ECO:0008006" key="4">
    <source>
        <dbReference type="Google" id="ProtNLM"/>
    </source>
</evidence>
<sequence>MKKFLFLFGIFLLFSCSNSDDNTNSPNSDFHPPSWIQGVWEQQSSLPGVAGVTFSFSANDFCFTNSGIAKQCQQDYVNQMRQPGNSVSVTETNTETTYTVEIKYYAGQSVIYSFRKLANNKIEWTAVSGSVFIKQ</sequence>
<name>A0ABS6XRT5_9FLAO</name>
<dbReference type="RefSeq" id="WP_219315923.1">
    <property type="nucleotide sequence ID" value="NZ_JAHWYN010000002.1"/>
</dbReference>
<keyword evidence="1" id="KW-0732">Signal</keyword>
<feature type="chain" id="PRO_5046472314" description="Lipoprotein" evidence="1">
    <location>
        <begin position="20"/>
        <end position="135"/>
    </location>
</feature>
<comment type="caution">
    <text evidence="2">The sequence shown here is derived from an EMBL/GenBank/DDBJ whole genome shotgun (WGS) entry which is preliminary data.</text>
</comment>
<reference evidence="2 3" key="1">
    <citation type="submission" date="2021-07" db="EMBL/GenBank/DDBJ databases">
        <title>Flavobacterium sp. nov. isolated from sediment on the Taihu Lake.</title>
        <authorList>
            <person name="Qu J.-H."/>
        </authorList>
    </citation>
    <scope>NUCLEOTIDE SEQUENCE [LARGE SCALE GENOMIC DNA]</scope>
    <source>
        <strain evidence="2 3">NAS39</strain>
    </source>
</reference>
<keyword evidence="3" id="KW-1185">Reference proteome</keyword>
<proteinExistence type="predicted"/>
<dbReference type="Proteomes" id="UP000812031">
    <property type="component" value="Unassembled WGS sequence"/>
</dbReference>
<evidence type="ECO:0000313" key="3">
    <source>
        <dbReference type="Proteomes" id="UP000812031"/>
    </source>
</evidence>
<protein>
    <recommendedName>
        <fullName evidence="4">Lipoprotein</fullName>
    </recommendedName>
</protein>